<proteinExistence type="predicted"/>
<evidence type="ECO:0000313" key="4">
    <source>
        <dbReference type="Proteomes" id="UP000015106"/>
    </source>
</evidence>
<dbReference type="Pfam" id="PF12776">
    <property type="entry name" value="Myb_DNA-bind_3"/>
    <property type="match status" value="1"/>
</dbReference>
<dbReference type="EnsemblPlants" id="TuG1812S0000585300.01.T01">
    <property type="protein sequence ID" value="TuG1812S0000585300.01.T01"/>
    <property type="gene ID" value="TuG1812S0000585300.01"/>
</dbReference>
<feature type="compositionally biased region" description="Basic and acidic residues" evidence="1">
    <location>
        <begin position="205"/>
        <end position="215"/>
    </location>
</feature>
<dbReference type="Proteomes" id="UP000015106">
    <property type="component" value="Unassembled WGS sequence"/>
</dbReference>
<dbReference type="AlphaFoldDB" id="A0A8R7VBG2"/>
<reference evidence="3" key="2">
    <citation type="submission" date="2022-06" db="UniProtKB">
        <authorList>
            <consortium name="EnsemblPlants"/>
        </authorList>
    </citation>
    <scope>IDENTIFICATION</scope>
</reference>
<evidence type="ECO:0000256" key="1">
    <source>
        <dbReference type="SAM" id="MobiDB-lite"/>
    </source>
</evidence>
<keyword evidence="4" id="KW-1185">Reference proteome</keyword>
<dbReference type="Gramene" id="TuG1812S0000585300.01.T01">
    <property type="protein sequence ID" value="TuG1812S0000585300.01.T01"/>
    <property type="gene ID" value="TuG1812S0000585300.01"/>
</dbReference>
<sequence>MKLSLIQLLKDHDMLGYRTHNAWSKEAWTSITSQLNTKFSMSFNVNQVKQQEQDLKKAYRSVKDLTAESGFGWDKDRMMVNAPASGWAAFAARKNSKDALQWRDKSFPYYDESASGYIGRYAEGRTRRGMEYYASKANNVVNYVDEEPNSYQTPSPTLQGAGEFGFHFPTEGETEDINADAAQHSTTPLQQMKTTPSSTQAPTEKPSKKTKEKRC</sequence>
<organism evidence="3 4">
    <name type="scientific">Triticum urartu</name>
    <name type="common">Red wild einkorn</name>
    <name type="synonym">Crithodium urartu</name>
    <dbReference type="NCBI Taxonomy" id="4572"/>
    <lineage>
        <taxon>Eukaryota</taxon>
        <taxon>Viridiplantae</taxon>
        <taxon>Streptophyta</taxon>
        <taxon>Embryophyta</taxon>
        <taxon>Tracheophyta</taxon>
        <taxon>Spermatophyta</taxon>
        <taxon>Magnoliopsida</taxon>
        <taxon>Liliopsida</taxon>
        <taxon>Poales</taxon>
        <taxon>Poaceae</taxon>
        <taxon>BOP clade</taxon>
        <taxon>Pooideae</taxon>
        <taxon>Triticodae</taxon>
        <taxon>Triticeae</taxon>
        <taxon>Triticinae</taxon>
        <taxon>Triticum</taxon>
    </lineage>
</organism>
<feature type="domain" description="Myb/SANT-like" evidence="2">
    <location>
        <begin position="4"/>
        <end position="89"/>
    </location>
</feature>
<dbReference type="PANTHER" id="PTHR47072">
    <property type="match status" value="1"/>
</dbReference>
<protein>
    <recommendedName>
        <fullName evidence="2">Myb/SANT-like domain-containing protein</fullName>
    </recommendedName>
</protein>
<evidence type="ECO:0000313" key="3">
    <source>
        <dbReference type="EnsemblPlants" id="TuG1812S0000585300.01.T01"/>
    </source>
</evidence>
<accession>A0A8R7VBG2</accession>
<dbReference type="InterPro" id="IPR024752">
    <property type="entry name" value="Myb/SANT-like_dom"/>
</dbReference>
<feature type="region of interest" description="Disordered" evidence="1">
    <location>
        <begin position="166"/>
        <end position="215"/>
    </location>
</feature>
<name>A0A8R7VBG2_TRIUA</name>
<feature type="compositionally biased region" description="Polar residues" evidence="1">
    <location>
        <begin position="183"/>
        <end position="201"/>
    </location>
</feature>
<reference evidence="4" key="1">
    <citation type="journal article" date="2013" name="Nature">
        <title>Draft genome of the wheat A-genome progenitor Triticum urartu.</title>
        <authorList>
            <person name="Ling H.Q."/>
            <person name="Zhao S."/>
            <person name="Liu D."/>
            <person name="Wang J."/>
            <person name="Sun H."/>
            <person name="Zhang C."/>
            <person name="Fan H."/>
            <person name="Li D."/>
            <person name="Dong L."/>
            <person name="Tao Y."/>
            <person name="Gao C."/>
            <person name="Wu H."/>
            <person name="Li Y."/>
            <person name="Cui Y."/>
            <person name="Guo X."/>
            <person name="Zheng S."/>
            <person name="Wang B."/>
            <person name="Yu K."/>
            <person name="Liang Q."/>
            <person name="Yang W."/>
            <person name="Lou X."/>
            <person name="Chen J."/>
            <person name="Feng M."/>
            <person name="Jian J."/>
            <person name="Zhang X."/>
            <person name="Luo G."/>
            <person name="Jiang Y."/>
            <person name="Liu J."/>
            <person name="Wang Z."/>
            <person name="Sha Y."/>
            <person name="Zhang B."/>
            <person name="Wu H."/>
            <person name="Tang D."/>
            <person name="Shen Q."/>
            <person name="Xue P."/>
            <person name="Zou S."/>
            <person name="Wang X."/>
            <person name="Liu X."/>
            <person name="Wang F."/>
            <person name="Yang Y."/>
            <person name="An X."/>
            <person name="Dong Z."/>
            <person name="Zhang K."/>
            <person name="Zhang X."/>
            <person name="Luo M.C."/>
            <person name="Dvorak J."/>
            <person name="Tong Y."/>
            <person name="Wang J."/>
            <person name="Yang H."/>
            <person name="Li Z."/>
            <person name="Wang D."/>
            <person name="Zhang A."/>
            <person name="Wang J."/>
        </authorList>
    </citation>
    <scope>NUCLEOTIDE SEQUENCE</scope>
    <source>
        <strain evidence="4">cv. G1812</strain>
    </source>
</reference>
<evidence type="ECO:0000259" key="2">
    <source>
        <dbReference type="Pfam" id="PF12776"/>
    </source>
</evidence>
<dbReference type="PANTHER" id="PTHR47072:SF1">
    <property type="entry name" value="OS09G0122200 PROTEIN"/>
    <property type="match status" value="1"/>
</dbReference>